<reference evidence="1 2" key="1">
    <citation type="journal article" date="2015" name="Stand. Genomic Sci.">
        <title>Genomic Encyclopedia of Bacterial and Archaeal Type Strains, Phase III: the genomes of soil and plant-associated and newly described type strains.</title>
        <authorList>
            <person name="Whitman W.B."/>
            <person name="Woyke T."/>
            <person name="Klenk H.P."/>
            <person name="Zhou Y."/>
            <person name="Lilburn T.G."/>
            <person name="Beck B.J."/>
            <person name="De Vos P."/>
            <person name="Vandamme P."/>
            <person name="Eisen J.A."/>
            <person name="Garrity G."/>
            <person name="Hugenholtz P."/>
            <person name="Kyrpides N.C."/>
        </authorList>
    </citation>
    <scope>NUCLEOTIDE SEQUENCE [LARGE SCALE GENOMIC DNA]</scope>
    <source>
        <strain evidence="1 2">VKM Ac-2572</strain>
    </source>
</reference>
<accession>A0A4R2H317</accession>
<dbReference type="RefSeq" id="WP_132213516.1">
    <property type="nucleotide sequence ID" value="NZ_SLWN01000014.1"/>
</dbReference>
<keyword evidence="2" id="KW-1185">Reference proteome</keyword>
<sequence>MERADWLDGALTSPEARFLMVTAITHHQINSPNWGEHEVLKLNAELAEIERAAITVVEELQ</sequence>
<evidence type="ECO:0000313" key="1">
    <source>
        <dbReference type="EMBL" id="TCO19275.1"/>
    </source>
</evidence>
<comment type="caution">
    <text evidence="1">The sequence shown here is derived from an EMBL/GenBank/DDBJ whole genome shotgun (WGS) entry which is preliminary data.</text>
</comment>
<name>A0A4R2H317_9ACTN</name>
<gene>
    <name evidence="1" type="ORF">EV652_114258</name>
</gene>
<organism evidence="1 2">
    <name type="scientific">Kribbella steppae</name>
    <dbReference type="NCBI Taxonomy" id="2512223"/>
    <lineage>
        <taxon>Bacteria</taxon>
        <taxon>Bacillati</taxon>
        <taxon>Actinomycetota</taxon>
        <taxon>Actinomycetes</taxon>
        <taxon>Propionibacteriales</taxon>
        <taxon>Kribbellaceae</taxon>
        <taxon>Kribbella</taxon>
    </lineage>
</organism>
<protein>
    <submittedName>
        <fullName evidence="1">Uncharacterized protein</fullName>
    </submittedName>
</protein>
<dbReference type="AlphaFoldDB" id="A0A4R2H317"/>
<dbReference type="EMBL" id="SLWN01000014">
    <property type="protein sequence ID" value="TCO19275.1"/>
    <property type="molecule type" value="Genomic_DNA"/>
</dbReference>
<dbReference type="OrthoDB" id="3830869at2"/>
<evidence type="ECO:0000313" key="2">
    <source>
        <dbReference type="Proteomes" id="UP000294508"/>
    </source>
</evidence>
<dbReference type="Proteomes" id="UP000294508">
    <property type="component" value="Unassembled WGS sequence"/>
</dbReference>
<proteinExistence type="predicted"/>